<dbReference type="EMBL" id="JAAAUB010000018">
    <property type="protein sequence ID" value="NMH17415.1"/>
    <property type="molecule type" value="Genomic_DNA"/>
</dbReference>
<keyword evidence="2" id="KW-1185">Reference proteome</keyword>
<sequence>MIDEREIEALRRRLERIRIRTDSAWLAEEGRPLLASIDELLHHSVALTFPLPASDVLALHRFMTTAVDRLEEWLPDARRNELAGKFFAGFALRLYLLSTMTRIVLPPGFWRLLTQLGHAYADKEPVRGELAWLLALAAADPRFMDGKELLWALRWIQSASPVIVLYGSGQSQEDGFVMSLSLDEPPEPRAWFFGRENAPRATLFFSLEELAKRAEEEIHLLEGGGWATRRHQEGGLSADGRAALLRELLDRWRYGWQRRLPRKPFDAMAELLVGWEAVLSHRLGLPATIHPVRVTDVSISGYELRWTDNEGPIFFPGQIVAIRVGGDVRWVLALVRWLRQHPNGLQMGIQALGFDPEPVALGQEKPLPAGTSAQMALSVRKAPPLRLQSALVCTKGTVCGPKLVEASESAVGKWLLRQVHFIRFEAQTRDLEVFQFEVDPFMED</sequence>
<dbReference type="Proteomes" id="UP000669605">
    <property type="component" value="Unassembled WGS sequence"/>
</dbReference>
<evidence type="ECO:0008006" key="3">
    <source>
        <dbReference type="Google" id="ProtNLM"/>
    </source>
</evidence>
<evidence type="ECO:0000313" key="2">
    <source>
        <dbReference type="Proteomes" id="UP000669605"/>
    </source>
</evidence>
<comment type="caution">
    <text evidence="1">The sequence shown here is derived from an EMBL/GenBank/DDBJ whole genome shotgun (WGS) entry which is preliminary data.</text>
</comment>
<gene>
    <name evidence="1" type="ORF">GV368_09990</name>
</gene>
<accession>A0ABX1QQM2</accession>
<dbReference type="RefSeq" id="WP_169116417.1">
    <property type="nucleotide sequence ID" value="NZ_JAAAUB010000018.1"/>
</dbReference>
<organism evidence="1 2">
    <name type="scientific">Tepidiphilus baoligensis</name>
    <dbReference type="NCBI Taxonomy" id="2698687"/>
    <lineage>
        <taxon>Bacteria</taxon>
        <taxon>Pseudomonadati</taxon>
        <taxon>Pseudomonadota</taxon>
        <taxon>Hydrogenophilia</taxon>
        <taxon>Hydrogenophilales</taxon>
        <taxon>Hydrogenophilaceae</taxon>
        <taxon>Tepidiphilus</taxon>
    </lineage>
</organism>
<proteinExistence type="predicted"/>
<reference evidence="1 2" key="1">
    <citation type="journal article" date="2020" name="Curr. Microbiol.">
        <title>Tepidiphilus baoligensis sp. nov., a Novel Bacterium of the Family Hydrogenophilaceae Isolated from an Oil Reservoir.</title>
        <authorList>
            <person name="Zhang X."/>
            <person name="Wang G."/>
            <person name="Ma X."/>
            <person name="Yu J."/>
            <person name="You J."/>
            <person name="Xue Y."/>
            <person name="Ma Y."/>
        </authorList>
    </citation>
    <scope>NUCLEOTIDE SEQUENCE [LARGE SCALE GENOMIC DNA]</scope>
    <source>
        <strain evidence="1 2">B18-69</strain>
    </source>
</reference>
<name>A0ABX1QQM2_9PROT</name>
<protein>
    <recommendedName>
        <fullName evidence="3">PilZ domain-containing protein</fullName>
    </recommendedName>
</protein>
<evidence type="ECO:0000313" key="1">
    <source>
        <dbReference type="EMBL" id="NMH17415.1"/>
    </source>
</evidence>